<feature type="non-terminal residue" evidence="1">
    <location>
        <position position="106"/>
    </location>
</feature>
<reference evidence="1" key="1">
    <citation type="journal article" date="2021" name="PeerJ">
        <title>Extensive microbial diversity within the chicken gut microbiome revealed by metagenomics and culture.</title>
        <authorList>
            <person name="Gilroy R."/>
            <person name="Ravi A."/>
            <person name="Getino M."/>
            <person name="Pursley I."/>
            <person name="Horton D.L."/>
            <person name="Alikhan N.F."/>
            <person name="Baker D."/>
            <person name="Gharbi K."/>
            <person name="Hall N."/>
            <person name="Watson M."/>
            <person name="Adriaenssens E.M."/>
            <person name="Foster-Nyarko E."/>
            <person name="Jarju S."/>
            <person name="Secka A."/>
            <person name="Antonio M."/>
            <person name="Oren A."/>
            <person name="Chaudhuri R.R."/>
            <person name="La Ragione R."/>
            <person name="Hildebrand F."/>
            <person name="Pallen M.J."/>
        </authorList>
    </citation>
    <scope>NUCLEOTIDE SEQUENCE</scope>
    <source>
        <strain evidence="1">1068</strain>
    </source>
</reference>
<dbReference type="EMBL" id="DXBG01000166">
    <property type="protein sequence ID" value="HIZ65614.1"/>
    <property type="molecule type" value="Genomic_DNA"/>
</dbReference>
<organism evidence="1 2">
    <name type="scientific">Candidatus Blautia pullicola</name>
    <dbReference type="NCBI Taxonomy" id="2838498"/>
    <lineage>
        <taxon>Bacteria</taxon>
        <taxon>Bacillati</taxon>
        <taxon>Bacillota</taxon>
        <taxon>Clostridia</taxon>
        <taxon>Lachnospirales</taxon>
        <taxon>Lachnospiraceae</taxon>
        <taxon>Blautia</taxon>
    </lineage>
</organism>
<proteinExistence type="predicted"/>
<comment type="caution">
    <text evidence="1">The sequence shown here is derived from an EMBL/GenBank/DDBJ whole genome shotgun (WGS) entry which is preliminary data.</text>
</comment>
<accession>A0A9D2FQP6</accession>
<dbReference type="Proteomes" id="UP000824056">
    <property type="component" value="Unassembled WGS sequence"/>
</dbReference>
<protein>
    <submittedName>
        <fullName evidence="1">Uncharacterized protein</fullName>
    </submittedName>
</protein>
<evidence type="ECO:0000313" key="1">
    <source>
        <dbReference type="EMBL" id="HIZ65614.1"/>
    </source>
</evidence>
<name>A0A9D2FQP6_9FIRM</name>
<dbReference type="AlphaFoldDB" id="A0A9D2FQP6"/>
<evidence type="ECO:0000313" key="2">
    <source>
        <dbReference type="Proteomes" id="UP000824056"/>
    </source>
</evidence>
<reference evidence="1" key="2">
    <citation type="submission" date="2021-04" db="EMBL/GenBank/DDBJ databases">
        <authorList>
            <person name="Gilroy R."/>
        </authorList>
    </citation>
    <scope>NUCLEOTIDE SEQUENCE</scope>
    <source>
        <strain evidence="1">1068</strain>
    </source>
</reference>
<sequence>MNININNFSEQDAINQYLSYVQLKYDCETIYSLIKSLQQDGVTGFGVMPYITLTAYTALEILSSNDPQFQIPYSAQIKDIRMKLKIFEDGYSKSKRMLLNIDYLQD</sequence>
<gene>
    <name evidence="1" type="ORF">H9809_06925</name>
</gene>